<dbReference type="EMBL" id="FPBP01000018">
    <property type="protein sequence ID" value="SFU95540.1"/>
    <property type="molecule type" value="Genomic_DNA"/>
</dbReference>
<evidence type="ECO:0000313" key="4">
    <source>
        <dbReference type="Proteomes" id="UP000198693"/>
    </source>
</evidence>
<evidence type="ECO:0000259" key="1">
    <source>
        <dbReference type="Pfam" id="PF01609"/>
    </source>
</evidence>
<proteinExistence type="predicted"/>
<reference evidence="4" key="1">
    <citation type="submission" date="2016-10" db="EMBL/GenBank/DDBJ databases">
        <authorList>
            <person name="Varghese N."/>
            <person name="Submissions S."/>
        </authorList>
    </citation>
    <scope>NUCLEOTIDE SEQUENCE [LARGE SCALE GENOMIC DNA]</scope>
    <source>
        <strain evidence="4">CGMCC 1.6981</strain>
    </source>
</reference>
<dbReference type="PANTHER" id="PTHR30298">
    <property type="entry name" value="H REPEAT-ASSOCIATED PREDICTED TRANSPOSASE"/>
    <property type="match status" value="1"/>
</dbReference>
<protein>
    <submittedName>
        <fullName evidence="3">Transposase, IS4 family</fullName>
    </submittedName>
</protein>
<dbReference type="Proteomes" id="UP000198693">
    <property type="component" value="Unassembled WGS sequence"/>
</dbReference>
<dbReference type="AlphaFoldDB" id="A0A1I7KDV9"/>
<dbReference type="Pfam" id="PF13808">
    <property type="entry name" value="DDE_Tnp_1_assoc"/>
    <property type="match status" value="1"/>
</dbReference>
<dbReference type="Pfam" id="PF01609">
    <property type="entry name" value="DDE_Tnp_1"/>
    <property type="match status" value="1"/>
</dbReference>
<dbReference type="GO" id="GO:0003677">
    <property type="term" value="F:DNA binding"/>
    <property type="evidence" value="ECO:0007669"/>
    <property type="project" value="InterPro"/>
</dbReference>
<dbReference type="STRING" id="463301.SAMN04487955_11825"/>
<feature type="domain" description="H repeat-associated protein N-terminal" evidence="2">
    <location>
        <begin position="8"/>
        <end position="94"/>
    </location>
</feature>
<evidence type="ECO:0000259" key="2">
    <source>
        <dbReference type="Pfam" id="PF13808"/>
    </source>
</evidence>
<evidence type="ECO:0000313" key="3">
    <source>
        <dbReference type="EMBL" id="SFU95540.1"/>
    </source>
</evidence>
<dbReference type="InterPro" id="IPR047647">
    <property type="entry name" value="ISAs1_transpos"/>
</dbReference>
<organism evidence="3 4">
    <name type="scientific">Halomonas korlensis</name>
    <dbReference type="NCBI Taxonomy" id="463301"/>
    <lineage>
        <taxon>Bacteria</taxon>
        <taxon>Pseudomonadati</taxon>
        <taxon>Pseudomonadota</taxon>
        <taxon>Gammaproteobacteria</taxon>
        <taxon>Oceanospirillales</taxon>
        <taxon>Halomonadaceae</taxon>
        <taxon>Halomonas</taxon>
    </lineage>
</organism>
<dbReference type="RefSeq" id="WP_089797423.1">
    <property type="nucleotide sequence ID" value="NZ_FPBP01000018.1"/>
</dbReference>
<dbReference type="InterPro" id="IPR002559">
    <property type="entry name" value="Transposase_11"/>
</dbReference>
<dbReference type="OrthoDB" id="8001376at2"/>
<dbReference type="InterPro" id="IPR051698">
    <property type="entry name" value="Transposase_11-like"/>
</dbReference>
<gene>
    <name evidence="3" type="ORF">SAMN04487955_11825</name>
</gene>
<name>A0A1I7KDV9_9GAMM</name>
<sequence>MLTPSLMHHLSIIPDFRQAWKVQHQLSDILFMTVCTVISGAEGWDEIEDFGHAKLDFLRQYGDFSAGVPSHDTLARVMALVNADQLQSAFAEWMKACHDVTDGAVVAIDGKTLRGSYCRGKNKGALHMVSAFSAANGVVLGQVKIAEKSNEITAIPELLKLLNLYGCLVTIDAMGCQKKIATQVLQQGADYLLSVKGNQPALADAFEAAFPMAKVVNFEGDAYVTDEKNRGRQETRYHIVSDVTEEFQELSYEWPGLKTVGVVMSFRQEGDEAPDAPMIRYTISSAKLSAKKLAEAARQHWFVENKLHWSLDVALREDACKIHRGQAAENLARVRHIALNYLKGEKRFKGGIRRKQKKAALDETYLADILAV</sequence>
<accession>A0A1I7KDV9</accession>
<dbReference type="PANTHER" id="PTHR30298:SF0">
    <property type="entry name" value="PROTEIN YBFL-RELATED"/>
    <property type="match status" value="1"/>
</dbReference>
<dbReference type="GO" id="GO:0006313">
    <property type="term" value="P:DNA transposition"/>
    <property type="evidence" value="ECO:0007669"/>
    <property type="project" value="InterPro"/>
</dbReference>
<feature type="domain" description="Transposase IS4-like" evidence="1">
    <location>
        <begin position="104"/>
        <end position="340"/>
    </location>
</feature>
<dbReference type="InterPro" id="IPR032806">
    <property type="entry name" value="YbfD_N"/>
</dbReference>
<keyword evidence="4" id="KW-1185">Reference proteome</keyword>
<dbReference type="GO" id="GO:0004803">
    <property type="term" value="F:transposase activity"/>
    <property type="evidence" value="ECO:0007669"/>
    <property type="project" value="InterPro"/>
</dbReference>
<dbReference type="NCBIfam" id="NF033564">
    <property type="entry name" value="transpos_ISAs1"/>
    <property type="match status" value="1"/>
</dbReference>